<dbReference type="InParanoid" id="A0A409VH65"/>
<protein>
    <recommendedName>
        <fullName evidence="3">F-box domain-containing protein</fullName>
    </recommendedName>
</protein>
<gene>
    <name evidence="1" type="ORF">CVT24_011824</name>
</gene>
<evidence type="ECO:0008006" key="3">
    <source>
        <dbReference type="Google" id="ProtNLM"/>
    </source>
</evidence>
<evidence type="ECO:0000313" key="1">
    <source>
        <dbReference type="EMBL" id="PPQ65614.1"/>
    </source>
</evidence>
<name>A0A409VH65_9AGAR</name>
<dbReference type="Proteomes" id="UP000284842">
    <property type="component" value="Unassembled WGS sequence"/>
</dbReference>
<organism evidence="1 2">
    <name type="scientific">Panaeolus cyanescens</name>
    <dbReference type="NCBI Taxonomy" id="181874"/>
    <lineage>
        <taxon>Eukaryota</taxon>
        <taxon>Fungi</taxon>
        <taxon>Dikarya</taxon>
        <taxon>Basidiomycota</taxon>
        <taxon>Agaricomycotina</taxon>
        <taxon>Agaricomycetes</taxon>
        <taxon>Agaricomycetidae</taxon>
        <taxon>Agaricales</taxon>
        <taxon>Agaricineae</taxon>
        <taxon>Galeropsidaceae</taxon>
        <taxon>Panaeolus</taxon>
    </lineage>
</organism>
<reference evidence="1 2" key="1">
    <citation type="journal article" date="2018" name="Evol. Lett.">
        <title>Horizontal gene cluster transfer increased hallucinogenic mushroom diversity.</title>
        <authorList>
            <person name="Reynolds H.T."/>
            <person name="Vijayakumar V."/>
            <person name="Gluck-Thaler E."/>
            <person name="Korotkin H.B."/>
            <person name="Matheny P.B."/>
            <person name="Slot J.C."/>
        </authorList>
    </citation>
    <scope>NUCLEOTIDE SEQUENCE [LARGE SCALE GENOMIC DNA]</scope>
    <source>
        <strain evidence="1 2">2629</strain>
    </source>
</reference>
<dbReference type="EMBL" id="NHTK01006062">
    <property type="protein sequence ID" value="PPQ65614.1"/>
    <property type="molecule type" value="Genomic_DNA"/>
</dbReference>
<proteinExistence type="predicted"/>
<dbReference type="OrthoDB" id="2788229at2759"/>
<accession>A0A409VH65</accession>
<evidence type="ECO:0000313" key="2">
    <source>
        <dbReference type="Proteomes" id="UP000284842"/>
    </source>
</evidence>
<comment type="caution">
    <text evidence="1">The sequence shown here is derived from an EMBL/GenBank/DDBJ whole genome shotgun (WGS) entry which is preliminary data.</text>
</comment>
<sequence length="487" mass="55142">MSKIAFKPTIPPELISHVISHVPGDDKSTLSACSQVSRWFRPEAQKKLFTAVHLKYTLGQETDGDKMYFIMDPSPDSAGMKLCSTIRERSDLAAFIREISFSINTPDGQPPVRLHSSQHEIASLHLILMRTQDIRKLSWLPGTNGCLDRVGFCDPDTMQNTLNGVLQRSRFLTHLDLSGPPAVSPTALIVHRNLSPLHELRLSALDISDLGQWLDNHPRVIYPLYTKRLILQSSAETSSLKGLVVLLTKHKNILSLSRVEHFSCLLPSFLSTHLSWVLLQLCPKTVTSLELSAPLDKGQLGCRLLISQSPRLFLLISLSAYSEIRAKFRLRKTHCYFLPDTNLQAFCRLNQLTFKIDVTTLAVQIQDGYDRRKRNEPVIGCPINISWAAKAIASLPTTYEDETPRLSLTIDIRIGKVPAKFLNDNPWTLLEDVLIPRQGYFKGINLNVYYRTKDSKLREEYRQVLENVKPFQSLTGFATVQYREATH</sequence>
<keyword evidence="2" id="KW-1185">Reference proteome</keyword>
<dbReference type="AlphaFoldDB" id="A0A409VH65"/>